<dbReference type="FunFam" id="2.170.150.20:FF:000005">
    <property type="entry name" value="Blast:Protein cereblon homolog"/>
    <property type="match status" value="1"/>
</dbReference>
<evidence type="ECO:0000259" key="14">
    <source>
        <dbReference type="PROSITE" id="PS51788"/>
    </source>
</evidence>
<dbReference type="InterPro" id="IPR046336">
    <property type="entry name" value="Lon_prtase_N_sf"/>
</dbReference>
<evidence type="ECO:0000256" key="12">
    <source>
        <dbReference type="ARBA" id="ARBA00046796"/>
    </source>
</evidence>
<dbReference type="CDD" id="cd15777">
    <property type="entry name" value="CRBN_C_like"/>
    <property type="match status" value="1"/>
</dbReference>
<dbReference type="GO" id="GO:0016567">
    <property type="term" value="P:protein ubiquitination"/>
    <property type="evidence" value="ECO:0007669"/>
    <property type="project" value="UniProtKB-UniPathway"/>
</dbReference>
<keyword evidence="9" id="KW-0539">Nucleus</keyword>
<dbReference type="PROSITE" id="PS51788">
    <property type="entry name" value="CULT"/>
    <property type="match status" value="1"/>
</dbReference>
<dbReference type="GO" id="GO:0006508">
    <property type="term" value="P:proteolysis"/>
    <property type="evidence" value="ECO:0007669"/>
    <property type="project" value="UniProtKB-KW"/>
</dbReference>
<dbReference type="UniPathway" id="UPA00143"/>
<keyword evidence="15" id="KW-0645">Protease</keyword>
<dbReference type="PROSITE" id="PS51787">
    <property type="entry name" value="LON_N"/>
    <property type="match status" value="1"/>
</dbReference>
<accession>A0A131XY44</accession>
<dbReference type="EMBL" id="GEFM01003867">
    <property type="protein sequence ID" value="JAP71929.1"/>
    <property type="molecule type" value="mRNA"/>
</dbReference>
<dbReference type="GO" id="GO:0008233">
    <property type="term" value="F:peptidase activity"/>
    <property type="evidence" value="ECO:0007669"/>
    <property type="project" value="UniProtKB-KW"/>
</dbReference>
<reference evidence="15" key="1">
    <citation type="submission" date="2016-02" db="EMBL/GenBank/DDBJ databases">
        <title>RNAseq analyses of the midgut from blood- or serum-fed Ixodes ricinus ticks.</title>
        <authorList>
            <person name="Perner J."/>
            <person name="Provaznik J."/>
            <person name="Schrenkova J."/>
            <person name="Urbanova V."/>
            <person name="Ribeiro J.M."/>
            <person name="Kopacek P."/>
        </authorList>
    </citation>
    <scope>NUCLEOTIDE SEQUENCE</scope>
    <source>
        <tissue evidence="15">Gut</tissue>
    </source>
</reference>
<comment type="subunit">
    <text evidence="12">Likely a component of a DCX (DDB1-CUL4-X-box) protein ligase complex. May interact with pic/DDB1.</text>
</comment>
<dbReference type="PANTHER" id="PTHR46732:SF8">
    <property type="entry name" value="ATP-DEPENDENT PROTEASE LA (LON) DOMAIN PROTEIN"/>
    <property type="match status" value="1"/>
</dbReference>
<name>A0A131XY44_IXORI</name>
<evidence type="ECO:0000256" key="11">
    <source>
        <dbReference type="ARBA" id="ARBA00046075"/>
    </source>
</evidence>
<dbReference type="GO" id="GO:0046872">
    <property type="term" value="F:metal ion binding"/>
    <property type="evidence" value="ECO:0007669"/>
    <property type="project" value="UniProtKB-KW"/>
</dbReference>
<evidence type="ECO:0000259" key="13">
    <source>
        <dbReference type="PROSITE" id="PS51787"/>
    </source>
</evidence>
<dbReference type="InterPro" id="IPR034750">
    <property type="entry name" value="CULT"/>
</dbReference>
<keyword evidence="5" id="KW-0479">Metal-binding</keyword>
<dbReference type="InterPro" id="IPR004910">
    <property type="entry name" value="Yippee/Mis18/Cereblon"/>
</dbReference>
<dbReference type="Gene3D" id="2.30.130.40">
    <property type="entry name" value="LON domain-like"/>
    <property type="match status" value="1"/>
</dbReference>
<keyword evidence="8" id="KW-0832">Ubl conjugation</keyword>
<evidence type="ECO:0000256" key="10">
    <source>
        <dbReference type="ARBA" id="ARBA00030079"/>
    </source>
</evidence>
<keyword evidence="6" id="KW-0833">Ubl conjugation pathway</keyword>
<evidence type="ECO:0000256" key="7">
    <source>
        <dbReference type="ARBA" id="ARBA00022833"/>
    </source>
</evidence>
<evidence type="ECO:0000256" key="9">
    <source>
        <dbReference type="ARBA" id="ARBA00023242"/>
    </source>
</evidence>
<evidence type="ECO:0000256" key="8">
    <source>
        <dbReference type="ARBA" id="ARBA00022843"/>
    </source>
</evidence>
<dbReference type="AlphaFoldDB" id="A0A131XY44"/>
<evidence type="ECO:0000256" key="3">
    <source>
        <dbReference type="ARBA" id="ARBA00005293"/>
    </source>
</evidence>
<dbReference type="Pfam" id="PF02190">
    <property type="entry name" value="LON_substr_bdg"/>
    <property type="match status" value="1"/>
</dbReference>
<dbReference type="PANTHER" id="PTHR46732">
    <property type="entry name" value="ATP-DEPENDENT PROTEASE LA (LON) DOMAIN PROTEIN"/>
    <property type="match status" value="1"/>
</dbReference>
<dbReference type="Pfam" id="PF03226">
    <property type="entry name" value="Yippee-Mis18"/>
    <property type="match status" value="1"/>
</dbReference>
<evidence type="ECO:0000256" key="4">
    <source>
        <dbReference type="ARBA" id="ARBA00014394"/>
    </source>
</evidence>
<evidence type="ECO:0000313" key="15">
    <source>
        <dbReference type="EMBL" id="JAP71929.1"/>
    </source>
</evidence>
<evidence type="ECO:0000256" key="5">
    <source>
        <dbReference type="ARBA" id="ARBA00022723"/>
    </source>
</evidence>
<feature type="domain" description="CULT" evidence="14">
    <location>
        <begin position="294"/>
        <end position="401"/>
    </location>
</feature>
<dbReference type="Gene3D" id="1.20.58.1480">
    <property type="match status" value="1"/>
</dbReference>
<dbReference type="FunFam" id="2.30.130.40:FF:000002">
    <property type="entry name" value="Cereblon, isoform CRA_c"/>
    <property type="match status" value="1"/>
</dbReference>
<keyword evidence="7" id="KW-0862">Zinc</keyword>
<sequence>MADDIILLIPRVDDADDEEEPPSASAMDVTYDTSLPAQHTYLGDDMEDLTGRTVFEDDTVHTIPVLTSHDVILVPGQILPLQIFRPLEISMMHRIIENDRTFGIVGESALTASPKPLGTTAEIRSYKEEVDELSGIATLVVKAEGRQRFRILTSRTRSDGILLAGIKILPDKPAPDVGEVARLPSLDKLRLPSRLRREGPYSRGSDPYGFAHLTRWPPWVYRQYDSNALVRKIEAELSEWTDNFATLSLPRDPGRFSYWVAGSLLLDDQVRLEMLSYDSPVQRLRSELAILRECGVLTCKECGSKMADRGDVFSMSQQGPQGAYVNPHGYVHEMITVRKATGVYLNGRPSSQYSWFPGYAWTILQCRGCHGHVGWKFSSVQRNLVPRKFWGLCRAAIKPALRSGEAERP</sequence>
<comment type="similarity">
    <text evidence="3">Belongs to the CRBN family.</text>
</comment>
<feature type="domain" description="Lon N-terminal" evidence="13">
    <location>
        <begin position="63"/>
        <end position="295"/>
    </location>
</feature>
<evidence type="ECO:0000256" key="6">
    <source>
        <dbReference type="ARBA" id="ARBA00022786"/>
    </source>
</evidence>
<dbReference type="InterPro" id="IPR003111">
    <property type="entry name" value="Lon_prtase_N"/>
</dbReference>
<comment type="function">
    <text evidence="11">Substrate recognition component of a DCX (DDB1-CUL4-X-box) E3 protein ligase complex that mediates the ubiquitination and subsequent proteasomal degradation of target proteins. Has an essential role in mediating growth by negatively regulating insulin signaling. It also has a role in maintaining presynaptic function in the neuromuscular junction synapses of third-instar larvae.</text>
</comment>
<organism evidence="15">
    <name type="scientific">Ixodes ricinus</name>
    <name type="common">Common tick</name>
    <name type="synonym">Acarus ricinus</name>
    <dbReference type="NCBI Taxonomy" id="34613"/>
    <lineage>
        <taxon>Eukaryota</taxon>
        <taxon>Metazoa</taxon>
        <taxon>Ecdysozoa</taxon>
        <taxon>Arthropoda</taxon>
        <taxon>Chelicerata</taxon>
        <taxon>Arachnida</taxon>
        <taxon>Acari</taxon>
        <taxon>Parasitiformes</taxon>
        <taxon>Ixodida</taxon>
        <taxon>Ixodoidea</taxon>
        <taxon>Ixodidae</taxon>
        <taxon>Ixodinae</taxon>
        <taxon>Ixodes</taxon>
    </lineage>
</organism>
<keyword evidence="15" id="KW-0378">Hydrolase</keyword>
<comment type="pathway">
    <text evidence="2">Protein modification; protein ubiquitination.</text>
</comment>
<dbReference type="InterPro" id="IPR015947">
    <property type="entry name" value="PUA-like_sf"/>
</dbReference>
<dbReference type="GO" id="GO:0005634">
    <property type="term" value="C:nucleus"/>
    <property type="evidence" value="ECO:0007669"/>
    <property type="project" value="UniProtKB-SubCell"/>
</dbReference>
<dbReference type="SMART" id="SM00464">
    <property type="entry name" value="LON"/>
    <property type="match status" value="1"/>
</dbReference>
<comment type="subcellular location">
    <subcellularLocation>
        <location evidence="1">Nucleus</location>
    </subcellularLocation>
</comment>
<dbReference type="SUPFAM" id="SSF88697">
    <property type="entry name" value="PUA domain-like"/>
    <property type="match status" value="1"/>
</dbReference>
<evidence type="ECO:0000256" key="2">
    <source>
        <dbReference type="ARBA" id="ARBA00004906"/>
    </source>
</evidence>
<evidence type="ECO:0000256" key="1">
    <source>
        <dbReference type="ARBA" id="ARBA00004123"/>
    </source>
</evidence>
<dbReference type="Gene3D" id="2.170.150.20">
    <property type="entry name" value="Peptide methionine sulfoxide reductase"/>
    <property type="match status" value="1"/>
</dbReference>
<proteinExistence type="evidence at transcript level"/>
<protein>
    <recommendedName>
        <fullName evidence="4">Protein cereblon</fullName>
    </recommendedName>
    <alternativeName>
        <fullName evidence="10">Protein ohgata</fullName>
    </alternativeName>
</protein>